<dbReference type="Proteomes" id="UP000622533">
    <property type="component" value="Unassembled WGS sequence"/>
</dbReference>
<dbReference type="PANTHER" id="PTHR44591">
    <property type="entry name" value="STRESS RESPONSE REGULATOR PROTEIN 1"/>
    <property type="match status" value="1"/>
</dbReference>
<dbReference type="InterPro" id="IPR011006">
    <property type="entry name" value="CheY-like_superfamily"/>
</dbReference>
<accession>A0A8J6ZI77</accession>
<dbReference type="CDD" id="cd17574">
    <property type="entry name" value="REC_OmpR"/>
    <property type="match status" value="1"/>
</dbReference>
<feature type="modified residue" description="4-aspartylphosphate" evidence="2">
    <location>
        <position position="52"/>
    </location>
</feature>
<keyword evidence="5" id="KW-1185">Reference proteome</keyword>
<proteinExistence type="predicted"/>
<organism evidence="4 5">
    <name type="scientific">Desmonostoc muscorum LEGE 12446</name>
    <dbReference type="NCBI Taxonomy" id="1828758"/>
    <lineage>
        <taxon>Bacteria</taxon>
        <taxon>Bacillati</taxon>
        <taxon>Cyanobacteriota</taxon>
        <taxon>Cyanophyceae</taxon>
        <taxon>Nostocales</taxon>
        <taxon>Nostocaceae</taxon>
        <taxon>Desmonostoc</taxon>
    </lineage>
</organism>
<reference evidence="4" key="1">
    <citation type="submission" date="2020-10" db="EMBL/GenBank/DDBJ databases">
        <authorList>
            <person name="Castelo-Branco R."/>
            <person name="Eusebio N."/>
            <person name="Adriana R."/>
            <person name="Vieira A."/>
            <person name="Brugerolle De Fraissinette N."/>
            <person name="Rezende De Castro R."/>
            <person name="Schneider M.P."/>
            <person name="Vasconcelos V."/>
            <person name="Leao P.N."/>
        </authorList>
    </citation>
    <scope>NUCLEOTIDE SEQUENCE</scope>
    <source>
        <strain evidence="4">LEGE 12446</strain>
    </source>
</reference>
<keyword evidence="1 2" id="KW-0597">Phosphoprotein</keyword>
<sequence>MKKILVIEDEAQTRDILVESLQTEGFDTICAENGRVGVNKAQEYLPDLVICDIIMPELDGYGVLTTLRQNFLTAKIPLIFLTGRTTDVERSYGMDLGANAYVTKPCTVEGLLAAIAKVCKLYTRSN</sequence>
<dbReference type="SUPFAM" id="SSF52172">
    <property type="entry name" value="CheY-like"/>
    <property type="match status" value="1"/>
</dbReference>
<evidence type="ECO:0000313" key="4">
    <source>
        <dbReference type="EMBL" id="MBE9021620.1"/>
    </source>
</evidence>
<evidence type="ECO:0000313" key="5">
    <source>
        <dbReference type="Proteomes" id="UP000622533"/>
    </source>
</evidence>
<feature type="domain" description="Response regulatory" evidence="3">
    <location>
        <begin position="3"/>
        <end position="119"/>
    </location>
</feature>
<dbReference type="InterPro" id="IPR001789">
    <property type="entry name" value="Sig_transdc_resp-reg_receiver"/>
</dbReference>
<dbReference type="PANTHER" id="PTHR44591:SF3">
    <property type="entry name" value="RESPONSE REGULATORY DOMAIN-CONTAINING PROTEIN"/>
    <property type="match status" value="1"/>
</dbReference>
<dbReference type="Gene3D" id="3.40.50.2300">
    <property type="match status" value="1"/>
</dbReference>
<gene>
    <name evidence="4" type="ORF">IQ276_03815</name>
</gene>
<evidence type="ECO:0000256" key="1">
    <source>
        <dbReference type="ARBA" id="ARBA00022553"/>
    </source>
</evidence>
<dbReference type="GO" id="GO:0000160">
    <property type="term" value="P:phosphorelay signal transduction system"/>
    <property type="evidence" value="ECO:0007669"/>
    <property type="project" value="InterPro"/>
</dbReference>
<dbReference type="Pfam" id="PF00072">
    <property type="entry name" value="Response_reg"/>
    <property type="match status" value="1"/>
</dbReference>
<evidence type="ECO:0000259" key="3">
    <source>
        <dbReference type="PROSITE" id="PS50110"/>
    </source>
</evidence>
<name>A0A8J6ZI77_DESMC</name>
<dbReference type="EMBL" id="JADEXS010000031">
    <property type="protein sequence ID" value="MBE9021620.1"/>
    <property type="molecule type" value="Genomic_DNA"/>
</dbReference>
<evidence type="ECO:0000256" key="2">
    <source>
        <dbReference type="PROSITE-ProRule" id="PRU00169"/>
    </source>
</evidence>
<dbReference type="PROSITE" id="PS50110">
    <property type="entry name" value="RESPONSE_REGULATORY"/>
    <property type="match status" value="1"/>
</dbReference>
<comment type="caution">
    <text evidence="4">The sequence shown here is derived from an EMBL/GenBank/DDBJ whole genome shotgun (WGS) entry which is preliminary data.</text>
</comment>
<dbReference type="InterPro" id="IPR050595">
    <property type="entry name" value="Bact_response_regulator"/>
</dbReference>
<protein>
    <submittedName>
        <fullName evidence="4">Response regulator</fullName>
    </submittedName>
</protein>
<dbReference type="AlphaFoldDB" id="A0A8J6ZI77"/>
<dbReference type="SMART" id="SM00448">
    <property type="entry name" value="REC"/>
    <property type="match status" value="1"/>
</dbReference>